<dbReference type="SUPFAM" id="SSF48295">
    <property type="entry name" value="TrpR-like"/>
    <property type="match status" value="1"/>
</dbReference>
<dbReference type="Pfam" id="PF13384">
    <property type="entry name" value="HTH_23"/>
    <property type="match status" value="1"/>
</dbReference>
<dbReference type="InterPro" id="IPR010921">
    <property type="entry name" value="Trp_repressor/repl_initiator"/>
</dbReference>
<evidence type="ECO:0000313" key="1">
    <source>
        <dbReference type="EMBL" id="PRX15913.1"/>
    </source>
</evidence>
<gene>
    <name evidence="1" type="ORF">CLV67_122153</name>
</gene>
<name>A0A2T0JZJ8_9ACTN</name>
<dbReference type="AlphaFoldDB" id="A0A2T0JZJ8"/>
<keyword evidence="2" id="KW-1185">Reference proteome</keyword>
<accession>A0A2T0JZJ8</accession>
<organism evidence="1 2">
    <name type="scientific">Actinoplanes italicus</name>
    <dbReference type="NCBI Taxonomy" id="113567"/>
    <lineage>
        <taxon>Bacteria</taxon>
        <taxon>Bacillati</taxon>
        <taxon>Actinomycetota</taxon>
        <taxon>Actinomycetes</taxon>
        <taxon>Micromonosporales</taxon>
        <taxon>Micromonosporaceae</taxon>
        <taxon>Actinoplanes</taxon>
    </lineage>
</organism>
<reference evidence="1 2" key="1">
    <citation type="submission" date="2018-03" db="EMBL/GenBank/DDBJ databases">
        <title>Genomic Encyclopedia of Archaeal and Bacterial Type Strains, Phase II (KMG-II): from individual species to whole genera.</title>
        <authorList>
            <person name="Goeker M."/>
        </authorList>
    </citation>
    <scope>NUCLEOTIDE SEQUENCE [LARGE SCALE GENOMIC DNA]</scope>
    <source>
        <strain evidence="1 2">DSM 43146</strain>
    </source>
</reference>
<dbReference type="GO" id="GO:0043565">
    <property type="term" value="F:sequence-specific DNA binding"/>
    <property type="evidence" value="ECO:0007669"/>
    <property type="project" value="InterPro"/>
</dbReference>
<proteinExistence type="predicted"/>
<comment type="caution">
    <text evidence="1">The sequence shown here is derived from an EMBL/GenBank/DDBJ whole genome shotgun (WGS) entry which is preliminary data.</text>
</comment>
<dbReference type="Proteomes" id="UP000239415">
    <property type="component" value="Unassembled WGS sequence"/>
</dbReference>
<sequence>MFAKGKSAVEVAARLEVSTKSAYQWRRAWAAGGAQALASKGLSGPDPKCRASSWDG</sequence>
<protein>
    <submittedName>
        <fullName evidence="1">Helix-turn-helix protein</fullName>
    </submittedName>
</protein>
<dbReference type="EMBL" id="PVMZ01000022">
    <property type="protein sequence ID" value="PRX15913.1"/>
    <property type="molecule type" value="Genomic_DNA"/>
</dbReference>
<evidence type="ECO:0000313" key="2">
    <source>
        <dbReference type="Proteomes" id="UP000239415"/>
    </source>
</evidence>